<dbReference type="RefSeq" id="WP_164315198.1">
    <property type="nucleotide sequence ID" value="NZ_JAAGLU010000011.1"/>
</dbReference>
<gene>
    <name evidence="1" type="ORF">G3I71_15850</name>
</gene>
<dbReference type="EMBL" id="JAAGLU010000011">
    <property type="protein sequence ID" value="NEC87261.1"/>
    <property type="molecule type" value="Genomic_DNA"/>
</dbReference>
<protein>
    <submittedName>
        <fullName evidence="1">Uncharacterized protein</fullName>
    </submittedName>
</protein>
<accession>A0A6B3BSE1</accession>
<dbReference type="InterPro" id="IPR045592">
    <property type="entry name" value="DUF6461"/>
</dbReference>
<sequence>MTGTTAAADYAWLYERYEGLMEAYCVTLVKGVAPDGLLRELGTESVLRVTGVEELCEPSYDAWDEHGGGRLFVCAAAVGDWSLMVEYNGYLGVTEAAMAPVSRGRTVVSHFRNVNAVDHFCWFEDGDLRLHFEPLFPDSRDGSHPDELLTEMRESGFDLTEGGDYEGHTQAAFALAHRLTGVRLTPELFESLEFTCGLIPRP</sequence>
<proteinExistence type="predicted"/>
<organism evidence="1">
    <name type="scientific">Streptomyces sp. SID12501</name>
    <dbReference type="NCBI Taxonomy" id="2706042"/>
    <lineage>
        <taxon>Bacteria</taxon>
        <taxon>Bacillati</taxon>
        <taxon>Actinomycetota</taxon>
        <taxon>Actinomycetes</taxon>
        <taxon>Kitasatosporales</taxon>
        <taxon>Streptomycetaceae</taxon>
        <taxon>Streptomyces</taxon>
    </lineage>
</organism>
<dbReference type="AlphaFoldDB" id="A0A6B3BSE1"/>
<evidence type="ECO:0000313" key="1">
    <source>
        <dbReference type="EMBL" id="NEC87261.1"/>
    </source>
</evidence>
<comment type="caution">
    <text evidence="1">The sequence shown here is derived from an EMBL/GenBank/DDBJ whole genome shotgun (WGS) entry which is preliminary data.</text>
</comment>
<reference evidence="1" key="1">
    <citation type="submission" date="2020-01" db="EMBL/GenBank/DDBJ databases">
        <title>Insect and environment-associated Actinomycetes.</title>
        <authorList>
            <person name="Currrie C."/>
            <person name="Chevrette M."/>
            <person name="Carlson C."/>
            <person name="Stubbendieck R."/>
            <person name="Wendt-Pienkowski E."/>
        </authorList>
    </citation>
    <scope>NUCLEOTIDE SEQUENCE</scope>
    <source>
        <strain evidence="1">SID12501</strain>
    </source>
</reference>
<name>A0A6B3BSE1_9ACTN</name>
<dbReference type="Pfam" id="PF20062">
    <property type="entry name" value="DUF6461"/>
    <property type="match status" value="1"/>
</dbReference>